<sequence>MESVINLQHPMSTGVLRFHPFRDMPLLLVKRKKERSEDLRLDDEGEKGSSDQSSRKVHAWIPLLYSVFILVMLSSY</sequence>
<dbReference type="Proteomes" id="UP000295252">
    <property type="component" value="Chromosome III"/>
</dbReference>
<accession>A0A068TVT1</accession>
<feature type="region of interest" description="Disordered" evidence="1">
    <location>
        <begin position="35"/>
        <end position="55"/>
    </location>
</feature>
<feature type="transmembrane region" description="Helical" evidence="2">
    <location>
        <begin position="57"/>
        <end position="75"/>
    </location>
</feature>
<evidence type="ECO:0000256" key="2">
    <source>
        <dbReference type="SAM" id="Phobius"/>
    </source>
</evidence>
<dbReference type="EMBL" id="HG739089">
    <property type="protein sequence ID" value="CDP00400.1"/>
    <property type="molecule type" value="Genomic_DNA"/>
</dbReference>
<evidence type="ECO:0000256" key="1">
    <source>
        <dbReference type="SAM" id="MobiDB-lite"/>
    </source>
</evidence>
<evidence type="ECO:0000313" key="3">
    <source>
        <dbReference type="EMBL" id="CDP00400.1"/>
    </source>
</evidence>
<protein>
    <recommendedName>
        <fullName evidence="5">Transmembrane protein</fullName>
    </recommendedName>
</protein>
<name>A0A068TVT1_COFCA</name>
<dbReference type="AlphaFoldDB" id="A0A068TVT1"/>
<keyword evidence="2" id="KW-0472">Membrane</keyword>
<evidence type="ECO:0000313" key="4">
    <source>
        <dbReference type="Proteomes" id="UP000295252"/>
    </source>
</evidence>
<evidence type="ECO:0008006" key="5">
    <source>
        <dbReference type="Google" id="ProtNLM"/>
    </source>
</evidence>
<dbReference type="Gramene" id="CDP00400">
    <property type="protein sequence ID" value="CDP00400"/>
    <property type="gene ID" value="GSCOC_T00032331001"/>
</dbReference>
<gene>
    <name evidence="3" type="ORF">GSCOC_T00032331001</name>
</gene>
<keyword evidence="2" id="KW-1133">Transmembrane helix</keyword>
<reference evidence="4" key="1">
    <citation type="journal article" date="2014" name="Science">
        <title>The coffee genome provides insight into the convergent evolution of caffeine biosynthesis.</title>
        <authorList>
            <person name="Denoeud F."/>
            <person name="Carretero-Paulet L."/>
            <person name="Dereeper A."/>
            <person name="Droc G."/>
            <person name="Guyot R."/>
            <person name="Pietrella M."/>
            <person name="Zheng C."/>
            <person name="Alberti A."/>
            <person name="Anthony F."/>
            <person name="Aprea G."/>
            <person name="Aury J.M."/>
            <person name="Bento P."/>
            <person name="Bernard M."/>
            <person name="Bocs S."/>
            <person name="Campa C."/>
            <person name="Cenci A."/>
            <person name="Combes M.C."/>
            <person name="Crouzillat D."/>
            <person name="Da Silva C."/>
            <person name="Daddiego L."/>
            <person name="De Bellis F."/>
            <person name="Dussert S."/>
            <person name="Garsmeur O."/>
            <person name="Gayraud T."/>
            <person name="Guignon V."/>
            <person name="Jahn K."/>
            <person name="Jamilloux V."/>
            <person name="Joet T."/>
            <person name="Labadie K."/>
            <person name="Lan T."/>
            <person name="Leclercq J."/>
            <person name="Lepelley M."/>
            <person name="Leroy T."/>
            <person name="Li L.T."/>
            <person name="Librado P."/>
            <person name="Lopez L."/>
            <person name="Munoz A."/>
            <person name="Noel B."/>
            <person name="Pallavicini A."/>
            <person name="Perrotta G."/>
            <person name="Poncet V."/>
            <person name="Pot D."/>
            <person name="Priyono X."/>
            <person name="Rigoreau M."/>
            <person name="Rouard M."/>
            <person name="Rozas J."/>
            <person name="Tranchant-Dubreuil C."/>
            <person name="VanBuren R."/>
            <person name="Zhang Q."/>
            <person name="Andrade A.C."/>
            <person name="Argout X."/>
            <person name="Bertrand B."/>
            <person name="de Kochko A."/>
            <person name="Graziosi G."/>
            <person name="Henry R.J."/>
            <person name="Jayarama X."/>
            <person name="Ming R."/>
            <person name="Nagai C."/>
            <person name="Rounsley S."/>
            <person name="Sankoff D."/>
            <person name="Giuliano G."/>
            <person name="Albert V.A."/>
            <person name="Wincker P."/>
            <person name="Lashermes P."/>
        </authorList>
    </citation>
    <scope>NUCLEOTIDE SEQUENCE [LARGE SCALE GENOMIC DNA]</scope>
    <source>
        <strain evidence="4">cv. DH200-94</strain>
    </source>
</reference>
<proteinExistence type="predicted"/>
<keyword evidence="2" id="KW-0812">Transmembrane</keyword>
<dbReference type="InParanoid" id="A0A068TVT1"/>
<organism evidence="3 4">
    <name type="scientific">Coffea canephora</name>
    <name type="common">Robusta coffee</name>
    <dbReference type="NCBI Taxonomy" id="49390"/>
    <lineage>
        <taxon>Eukaryota</taxon>
        <taxon>Viridiplantae</taxon>
        <taxon>Streptophyta</taxon>
        <taxon>Embryophyta</taxon>
        <taxon>Tracheophyta</taxon>
        <taxon>Spermatophyta</taxon>
        <taxon>Magnoliopsida</taxon>
        <taxon>eudicotyledons</taxon>
        <taxon>Gunneridae</taxon>
        <taxon>Pentapetalae</taxon>
        <taxon>asterids</taxon>
        <taxon>lamiids</taxon>
        <taxon>Gentianales</taxon>
        <taxon>Rubiaceae</taxon>
        <taxon>Ixoroideae</taxon>
        <taxon>Gardenieae complex</taxon>
        <taxon>Bertiereae - Coffeeae clade</taxon>
        <taxon>Coffeeae</taxon>
        <taxon>Coffea</taxon>
    </lineage>
</organism>
<keyword evidence="4" id="KW-1185">Reference proteome</keyword>